<accession>A0A0S2KF68</accession>
<dbReference type="Pfam" id="PF02518">
    <property type="entry name" value="HATPase_c"/>
    <property type="match status" value="1"/>
</dbReference>
<evidence type="ECO:0000313" key="18">
    <source>
        <dbReference type="Proteomes" id="UP000065641"/>
    </source>
</evidence>
<keyword evidence="9" id="KW-0547">Nucleotide-binding</keyword>
<dbReference type="GO" id="GO:0004721">
    <property type="term" value="F:phosphoprotein phosphatase activity"/>
    <property type="evidence" value="ECO:0007669"/>
    <property type="project" value="InterPro"/>
</dbReference>
<name>A0A0S2KF68_9GAMM</name>
<sequence>MFSDWYSALRRLALIFSALFATGWLLGAPATVTLAGVLIYLLYHLRQLRKLYNWLKHNEVSEPTTPPEGRGIWGYVFDAMYLLQRREHEAIADLRGIINKAQESTAVLEMAVIMINGKGGLVWWNPAANRLLGFQSPKDQNQPVINLIREPQFIEYFNRGLYKSPLKLNSPINSSLMLEFQITSFGEGERLMLVRDISQLHKLEMMRKDFVGNVSHELRTPITVITGYLETMLDDKDNLPKRWVRPIEQMSQQSHRMENIIRDLLTLSQLETRSASKQQSDIKLASLLRDIKRDAEQVFTDKKQQFHLACEDSTQIRGNMNELYSAISNLVLNAAKYTQPEGEIRLTVQHTTDGGLDVIISDNGPGIAAQHIPRLTERFYRVDESRSTDTGGTGLGLAIVKHVLARHDARLNIKSEVGKGSDFICHFPPERISRAAID</sequence>
<protein>
    <recommendedName>
        <fullName evidence="3">histidine kinase</fullName>
        <ecNumber evidence="3">2.7.13.3</ecNumber>
    </recommendedName>
</protein>
<dbReference type="KEGG" id="pspi:PS2015_2111"/>
<dbReference type="EMBL" id="CP013189">
    <property type="protein sequence ID" value="ALO46750.1"/>
    <property type="molecule type" value="Genomic_DNA"/>
</dbReference>
<dbReference type="InterPro" id="IPR004358">
    <property type="entry name" value="Sig_transdc_His_kin-like_C"/>
</dbReference>
<dbReference type="InterPro" id="IPR013767">
    <property type="entry name" value="PAS_fold"/>
</dbReference>
<keyword evidence="11" id="KW-0067">ATP-binding</keyword>
<dbReference type="STRING" id="1249552.PS2015_2111"/>
<proteinExistence type="predicted"/>
<dbReference type="SUPFAM" id="SSF55874">
    <property type="entry name" value="ATPase domain of HSP90 chaperone/DNA topoisomerase II/histidine kinase"/>
    <property type="match status" value="1"/>
</dbReference>
<keyword evidence="13" id="KW-0902">Two-component regulatory system</keyword>
<dbReference type="PANTHER" id="PTHR45453:SF1">
    <property type="entry name" value="PHOSPHATE REGULON SENSOR PROTEIN PHOR"/>
    <property type="match status" value="1"/>
</dbReference>
<dbReference type="InterPro" id="IPR036890">
    <property type="entry name" value="HATPase_C_sf"/>
</dbReference>
<evidence type="ECO:0000256" key="15">
    <source>
        <dbReference type="SAM" id="Phobius"/>
    </source>
</evidence>
<dbReference type="FunFam" id="1.10.287.130:FF:000001">
    <property type="entry name" value="Two-component sensor histidine kinase"/>
    <property type="match status" value="1"/>
</dbReference>
<dbReference type="InterPro" id="IPR050351">
    <property type="entry name" value="BphY/WalK/GraS-like"/>
</dbReference>
<evidence type="ECO:0000256" key="5">
    <source>
        <dbReference type="ARBA" id="ARBA00022475"/>
    </source>
</evidence>
<evidence type="ECO:0000256" key="4">
    <source>
        <dbReference type="ARBA" id="ARBA00022448"/>
    </source>
</evidence>
<dbReference type="Pfam" id="PF00512">
    <property type="entry name" value="HisKA"/>
    <property type="match status" value="1"/>
</dbReference>
<dbReference type="SMART" id="SM00388">
    <property type="entry name" value="HisKA"/>
    <property type="match status" value="1"/>
</dbReference>
<dbReference type="PATRIC" id="fig|1249552.3.peg.2125"/>
<dbReference type="SMART" id="SM00387">
    <property type="entry name" value="HATPase_c"/>
    <property type="match status" value="1"/>
</dbReference>
<keyword evidence="10" id="KW-0418">Kinase</keyword>
<dbReference type="InterPro" id="IPR003661">
    <property type="entry name" value="HisK_dim/P_dom"/>
</dbReference>
<dbReference type="GO" id="GO:0005524">
    <property type="term" value="F:ATP binding"/>
    <property type="evidence" value="ECO:0007669"/>
    <property type="project" value="UniProtKB-KW"/>
</dbReference>
<keyword evidence="14 15" id="KW-0472">Membrane</keyword>
<reference evidence="17 18" key="1">
    <citation type="submission" date="2015-11" db="EMBL/GenBank/DDBJ databases">
        <authorList>
            <person name="Zhang Y."/>
            <person name="Guo Z."/>
        </authorList>
    </citation>
    <scope>NUCLEOTIDE SEQUENCE [LARGE SCALE GENOMIC DNA]</scope>
    <source>
        <strain evidence="17 18">KCTC 32221</strain>
    </source>
</reference>
<comment type="catalytic activity">
    <reaction evidence="1">
        <text>ATP + protein L-histidine = ADP + protein N-phospho-L-histidine.</text>
        <dbReference type="EC" id="2.7.13.3"/>
    </reaction>
</comment>
<evidence type="ECO:0000256" key="11">
    <source>
        <dbReference type="ARBA" id="ARBA00022840"/>
    </source>
</evidence>
<dbReference type="GO" id="GO:0016036">
    <property type="term" value="P:cellular response to phosphate starvation"/>
    <property type="evidence" value="ECO:0007669"/>
    <property type="project" value="TreeGrafter"/>
</dbReference>
<dbReference type="Pfam" id="PF11808">
    <property type="entry name" value="PhoR"/>
    <property type="match status" value="1"/>
</dbReference>
<dbReference type="InterPro" id="IPR003594">
    <property type="entry name" value="HATPase_dom"/>
</dbReference>
<dbReference type="Gene3D" id="3.30.450.20">
    <property type="entry name" value="PAS domain"/>
    <property type="match status" value="1"/>
</dbReference>
<evidence type="ECO:0000256" key="9">
    <source>
        <dbReference type="ARBA" id="ARBA00022741"/>
    </source>
</evidence>
<feature type="transmembrane region" description="Helical" evidence="15">
    <location>
        <begin position="12"/>
        <end position="43"/>
    </location>
</feature>
<dbReference type="PRINTS" id="PR00344">
    <property type="entry name" value="BCTRLSENSOR"/>
</dbReference>
<comment type="subcellular location">
    <subcellularLocation>
        <location evidence="2">Cell membrane</location>
    </subcellularLocation>
</comment>
<dbReference type="AlphaFoldDB" id="A0A0S2KF68"/>
<evidence type="ECO:0000256" key="10">
    <source>
        <dbReference type="ARBA" id="ARBA00022777"/>
    </source>
</evidence>
<dbReference type="SUPFAM" id="SSF47384">
    <property type="entry name" value="Homodimeric domain of signal transducing histidine kinase"/>
    <property type="match status" value="1"/>
</dbReference>
<keyword evidence="4" id="KW-0813">Transport</keyword>
<dbReference type="GO" id="GO:0000155">
    <property type="term" value="F:phosphorelay sensor kinase activity"/>
    <property type="evidence" value="ECO:0007669"/>
    <property type="project" value="InterPro"/>
</dbReference>
<dbReference type="InterPro" id="IPR005467">
    <property type="entry name" value="His_kinase_dom"/>
</dbReference>
<evidence type="ECO:0000256" key="14">
    <source>
        <dbReference type="ARBA" id="ARBA00023136"/>
    </source>
</evidence>
<organism evidence="17 18">
    <name type="scientific">Pseudohongiella spirulinae</name>
    <dbReference type="NCBI Taxonomy" id="1249552"/>
    <lineage>
        <taxon>Bacteria</taxon>
        <taxon>Pseudomonadati</taxon>
        <taxon>Pseudomonadota</taxon>
        <taxon>Gammaproteobacteria</taxon>
        <taxon>Pseudomonadales</taxon>
        <taxon>Pseudohongiellaceae</taxon>
        <taxon>Pseudohongiella</taxon>
    </lineage>
</organism>
<dbReference type="Proteomes" id="UP000065641">
    <property type="component" value="Chromosome"/>
</dbReference>
<dbReference type="OrthoDB" id="9813151at2"/>
<evidence type="ECO:0000256" key="3">
    <source>
        <dbReference type="ARBA" id="ARBA00012438"/>
    </source>
</evidence>
<keyword evidence="6" id="KW-0597">Phosphoprotein</keyword>
<keyword evidence="8 15" id="KW-0812">Transmembrane</keyword>
<dbReference type="GO" id="GO:0005886">
    <property type="term" value="C:plasma membrane"/>
    <property type="evidence" value="ECO:0007669"/>
    <property type="project" value="UniProtKB-SubCell"/>
</dbReference>
<evidence type="ECO:0000313" key="17">
    <source>
        <dbReference type="EMBL" id="ALO46750.1"/>
    </source>
</evidence>
<gene>
    <name evidence="17" type="ORF">PS2015_2111</name>
</gene>
<evidence type="ECO:0000256" key="2">
    <source>
        <dbReference type="ARBA" id="ARBA00004236"/>
    </source>
</evidence>
<dbReference type="Gene3D" id="3.30.565.10">
    <property type="entry name" value="Histidine kinase-like ATPase, C-terminal domain"/>
    <property type="match status" value="1"/>
</dbReference>
<keyword evidence="7" id="KW-0808">Transferase</keyword>
<dbReference type="PROSITE" id="PS50109">
    <property type="entry name" value="HIS_KIN"/>
    <property type="match status" value="1"/>
</dbReference>
<evidence type="ECO:0000256" key="7">
    <source>
        <dbReference type="ARBA" id="ARBA00022679"/>
    </source>
</evidence>
<dbReference type="PANTHER" id="PTHR45453">
    <property type="entry name" value="PHOSPHATE REGULON SENSOR PROTEIN PHOR"/>
    <property type="match status" value="1"/>
</dbReference>
<evidence type="ECO:0000256" key="13">
    <source>
        <dbReference type="ARBA" id="ARBA00023012"/>
    </source>
</evidence>
<keyword evidence="5" id="KW-1003">Cell membrane</keyword>
<evidence type="ECO:0000256" key="6">
    <source>
        <dbReference type="ARBA" id="ARBA00022553"/>
    </source>
</evidence>
<dbReference type="NCBIfam" id="NF008235">
    <property type="entry name" value="PRK11006.1"/>
    <property type="match status" value="1"/>
</dbReference>
<dbReference type="Gene3D" id="1.10.287.130">
    <property type="match status" value="1"/>
</dbReference>
<dbReference type="GO" id="GO:0006355">
    <property type="term" value="P:regulation of DNA-templated transcription"/>
    <property type="evidence" value="ECO:0007669"/>
    <property type="project" value="InterPro"/>
</dbReference>
<dbReference type="Pfam" id="PF00989">
    <property type="entry name" value="PAS"/>
    <property type="match status" value="1"/>
</dbReference>
<dbReference type="InterPro" id="IPR014310">
    <property type="entry name" value="Sig_transdc_His_kinase_PhoR"/>
</dbReference>
<keyword evidence="18" id="KW-1185">Reference proteome</keyword>
<dbReference type="NCBIfam" id="TIGR02966">
    <property type="entry name" value="phoR_proteo"/>
    <property type="match status" value="1"/>
</dbReference>
<dbReference type="CDD" id="cd00082">
    <property type="entry name" value="HisKA"/>
    <property type="match status" value="1"/>
</dbReference>
<dbReference type="FunFam" id="3.30.565.10:FF:000006">
    <property type="entry name" value="Sensor histidine kinase WalK"/>
    <property type="match status" value="1"/>
</dbReference>
<dbReference type="InterPro" id="IPR036097">
    <property type="entry name" value="HisK_dim/P_sf"/>
</dbReference>
<feature type="domain" description="Histidine kinase" evidence="16">
    <location>
        <begin position="213"/>
        <end position="431"/>
    </location>
</feature>
<evidence type="ECO:0000256" key="12">
    <source>
        <dbReference type="ARBA" id="ARBA00022989"/>
    </source>
</evidence>
<keyword evidence="12 15" id="KW-1133">Transmembrane helix</keyword>
<evidence type="ECO:0000256" key="8">
    <source>
        <dbReference type="ARBA" id="ARBA00022692"/>
    </source>
</evidence>
<dbReference type="EC" id="2.7.13.3" evidence="3"/>
<evidence type="ECO:0000259" key="16">
    <source>
        <dbReference type="PROSITE" id="PS50109"/>
    </source>
</evidence>
<dbReference type="InterPro" id="IPR021766">
    <property type="entry name" value="PhoR_N"/>
</dbReference>
<dbReference type="RefSeq" id="WP_058022211.1">
    <property type="nucleotide sequence ID" value="NZ_CP013189.1"/>
</dbReference>
<evidence type="ECO:0000256" key="1">
    <source>
        <dbReference type="ARBA" id="ARBA00000085"/>
    </source>
</evidence>